<proteinExistence type="predicted"/>
<dbReference type="AlphaFoldDB" id="A0A6A5DA71"/>
<reference evidence="2" key="3">
    <citation type="submission" date="2021-06" db="EMBL/GenBank/DDBJ databases">
        <title>Chromosome-level genome assembly for S. haematobium.</title>
        <authorList>
            <person name="Stroehlein A.J."/>
        </authorList>
    </citation>
    <scope>NUCLEOTIDE SEQUENCE</scope>
</reference>
<feature type="compositionally biased region" description="Low complexity" evidence="1">
    <location>
        <begin position="153"/>
        <end position="164"/>
    </location>
</feature>
<dbReference type="RefSeq" id="XP_012794688.2">
    <property type="nucleotide sequence ID" value="XM_012939234.2"/>
</dbReference>
<feature type="region of interest" description="Disordered" evidence="1">
    <location>
        <begin position="138"/>
        <end position="185"/>
    </location>
</feature>
<feature type="region of interest" description="Disordered" evidence="1">
    <location>
        <begin position="78"/>
        <end position="120"/>
    </location>
</feature>
<dbReference type="CTD" id="24590779"/>
<reference evidence="2" key="4">
    <citation type="journal article" date="2022" name="PLoS Pathog.">
        <title>Chromosome-level genome of Schistosoma haematobium underpins genome-wide explorations of molecular variation.</title>
        <authorList>
            <person name="Stroehlein A.J."/>
            <person name="Korhonen P.K."/>
            <person name="Lee V.V."/>
            <person name="Ralph S.A."/>
            <person name="Mentink-Kane M."/>
            <person name="You H."/>
            <person name="McManus D.P."/>
            <person name="Tchuente L.T."/>
            <person name="Stothard J.R."/>
            <person name="Kaur P."/>
            <person name="Dudchenko O."/>
            <person name="Aiden E.L."/>
            <person name="Yang B."/>
            <person name="Yang H."/>
            <person name="Emery A.M."/>
            <person name="Webster B.L."/>
            <person name="Brindley P.J."/>
            <person name="Rollinson D."/>
            <person name="Chang B.C.H."/>
            <person name="Gasser R.B."/>
            <person name="Young N.D."/>
        </authorList>
    </citation>
    <scope>NUCLEOTIDE SEQUENCE</scope>
</reference>
<evidence type="ECO:0000313" key="2">
    <source>
        <dbReference type="EMBL" id="KAH9593610.1"/>
    </source>
</evidence>
<comment type="caution">
    <text evidence="2">The sequence shown here is derived from an EMBL/GenBank/DDBJ whole genome shotgun (WGS) entry which is preliminary data.</text>
</comment>
<dbReference type="Proteomes" id="UP000471633">
    <property type="component" value="Unassembled WGS sequence"/>
</dbReference>
<reference evidence="2" key="2">
    <citation type="journal article" date="2019" name="Gigascience">
        <title>High-quality Schistosoma haematobium genome achieved by single-molecule and long-range sequencing.</title>
        <authorList>
            <person name="Stroehlein A.J."/>
            <person name="Korhonen P.K."/>
            <person name="Chong T.M."/>
            <person name="Lim Y.L."/>
            <person name="Chan K.G."/>
            <person name="Webster B."/>
            <person name="Rollinson D."/>
            <person name="Brindley P.J."/>
            <person name="Gasser R.B."/>
            <person name="Young N.D."/>
        </authorList>
    </citation>
    <scope>NUCLEOTIDE SEQUENCE</scope>
</reference>
<dbReference type="EMBL" id="AMPZ03000001">
    <property type="protein sequence ID" value="KAH9593610.1"/>
    <property type="molecule type" value="Genomic_DNA"/>
</dbReference>
<feature type="compositionally biased region" description="Basic residues" evidence="1">
    <location>
        <begin position="96"/>
        <end position="111"/>
    </location>
</feature>
<name>A0A6A5DA71_SCHHA</name>
<reference evidence="2" key="1">
    <citation type="journal article" date="2012" name="Nat. Genet.">
        <title>Whole-genome sequence of Schistosoma haematobium.</title>
        <authorList>
            <person name="Young N.D."/>
            <person name="Jex A.R."/>
            <person name="Li B."/>
            <person name="Liu S."/>
            <person name="Yang L."/>
            <person name="Xiong Z."/>
            <person name="Li Y."/>
            <person name="Cantacessi C."/>
            <person name="Hall R.S."/>
            <person name="Xu X."/>
            <person name="Chen F."/>
            <person name="Wu X."/>
            <person name="Zerlotini A."/>
            <person name="Oliveira G."/>
            <person name="Hofmann A."/>
            <person name="Zhang G."/>
            <person name="Fang X."/>
            <person name="Kang Y."/>
            <person name="Campbell B.E."/>
            <person name="Loukas A."/>
            <person name="Ranganathan S."/>
            <person name="Rollinson D."/>
            <person name="Rinaldi G."/>
            <person name="Brindley P.J."/>
            <person name="Yang H."/>
            <person name="Wang J."/>
            <person name="Wang J."/>
            <person name="Gasser R.B."/>
        </authorList>
    </citation>
    <scope>NUCLEOTIDE SEQUENCE</scope>
</reference>
<gene>
    <name evidence="2" type="primary">AHCTF1_2</name>
    <name evidence="2" type="ORF">MS3_00003229</name>
</gene>
<dbReference type="GeneID" id="24590779"/>
<protein>
    <submittedName>
        <fullName evidence="2">Protein ELYS</fullName>
    </submittedName>
</protein>
<keyword evidence="3" id="KW-1185">Reference proteome</keyword>
<evidence type="ECO:0000313" key="3">
    <source>
        <dbReference type="Proteomes" id="UP000471633"/>
    </source>
</evidence>
<sequence length="185" mass="21294">MTASPYDAPLPCRSDLYVEGSGRGPLRKPPVPVWALKQYLIELDNTTSLTKTPIFTPTKLQNPMVVLDQFHTKETTYQLTNNDVDNKEDTTPKVTVKSRKTRDQHPHHKISTHSSQQTTESIIDHLDRLHQEDNYHHYHHPYQPIDMDDNDDNSSVTSSMTDSSETVRRSTRRVRPPKRYDSSAV</sequence>
<organism evidence="2 3">
    <name type="scientific">Schistosoma haematobium</name>
    <name type="common">Blood fluke</name>
    <dbReference type="NCBI Taxonomy" id="6185"/>
    <lineage>
        <taxon>Eukaryota</taxon>
        <taxon>Metazoa</taxon>
        <taxon>Spiralia</taxon>
        <taxon>Lophotrochozoa</taxon>
        <taxon>Platyhelminthes</taxon>
        <taxon>Trematoda</taxon>
        <taxon>Digenea</taxon>
        <taxon>Strigeidida</taxon>
        <taxon>Schistosomatoidea</taxon>
        <taxon>Schistosomatidae</taxon>
        <taxon>Schistosoma</taxon>
    </lineage>
</organism>
<evidence type="ECO:0000256" key="1">
    <source>
        <dbReference type="SAM" id="MobiDB-lite"/>
    </source>
</evidence>
<accession>A0A6A5DA71</accession>
<dbReference type="KEGG" id="shx:MS3_00003229"/>